<dbReference type="GO" id="GO:0006355">
    <property type="term" value="P:regulation of DNA-templated transcription"/>
    <property type="evidence" value="ECO:0007669"/>
    <property type="project" value="InterPro"/>
</dbReference>
<dbReference type="Proteomes" id="UP000237632">
    <property type="component" value="Unassembled WGS sequence"/>
</dbReference>
<dbReference type="RefSeq" id="WP_059735191.1">
    <property type="nucleotide sequence ID" value="NZ_CADFFO010000071.1"/>
</dbReference>
<gene>
    <name evidence="1" type="ORF">C6T65_26245</name>
</gene>
<sequence length="92" mass="10246">MNTLFVLMAQYGARAIIPIEDVCRDVFAPLTLPTLMRKVSAGEIALPVIRMERSQKCAKGVHISDLAAFIDKQRAAAIKEYESFHGRKWIAG</sequence>
<dbReference type="Pfam" id="PF11112">
    <property type="entry name" value="PyocinActivator"/>
    <property type="match status" value="1"/>
</dbReference>
<name>A0AA45BA18_BURVI</name>
<accession>A0AA45BA18</accession>
<dbReference type="EMBL" id="PVHK01000194">
    <property type="protein sequence ID" value="PRH39449.1"/>
    <property type="molecule type" value="Genomic_DNA"/>
</dbReference>
<dbReference type="InterPro" id="IPR020518">
    <property type="entry name" value="Tscrpt_reg_PrtN"/>
</dbReference>
<dbReference type="AlphaFoldDB" id="A0AA45BA18"/>
<evidence type="ECO:0000313" key="1">
    <source>
        <dbReference type="EMBL" id="PRH39449.1"/>
    </source>
</evidence>
<protein>
    <submittedName>
        <fullName evidence="1">Pyocin activator protein PrtN</fullName>
    </submittedName>
</protein>
<proteinExistence type="predicted"/>
<reference evidence="1 2" key="1">
    <citation type="submission" date="2018-03" db="EMBL/GenBank/DDBJ databases">
        <authorList>
            <person name="Nguyen K."/>
            <person name="Fouts D."/>
            <person name="Sutton G."/>
        </authorList>
    </citation>
    <scope>NUCLEOTIDE SEQUENCE [LARGE SCALE GENOMIC DNA]</scope>
    <source>
        <strain evidence="1 2">AU3578</strain>
    </source>
</reference>
<evidence type="ECO:0000313" key="2">
    <source>
        <dbReference type="Proteomes" id="UP000237632"/>
    </source>
</evidence>
<organism evidence="1 2">
    <name type="scientific">Burkholderia vietnamiensis</name>
    <dbReference type="NCBI Taxonomy" id="60552"/>
    <lineage>
        <taxon>Bacteria</taxon>
        <taxon>Pseudomonadati</taxon>
        <taxon>Pseudomonadota</taxon>
        <taxon>Betaproteobacteria</taxon>
        <taxon>Burkholderiales</taxon>
        <taxon>Burkholderiaceae</taxon>
        <taxon>Burkholderia</taxon>
        <taxon>Burkholderia cepacia complex</taxon>
    </lineage>
</organism>
<comment type="caution">
    <text evidence="1">The sequence shown here is derived from an EMBL/GenBank/DDBJ whole genome shotgun (WGS) entry which is preliminary data.</text>
</comment>